<dbReference type="Gene3D" id="1.10.10.1320">
    <property type="entry name" value="Anti-sigma factor, zinc-finger domain"/>
    <property type="match status" value="1"/>
</dbReference>
<dbReference type="InterPro" id="IPR041916">
    <property type="entry name" value="Anti_sigma_zinc_sf"/>
</dbReference>
<sequence length="311" mass="32298">MTSTTDTAEHPEVTEISDLAEGLLPPSRSSDIRRHLDGCVLCADVYSSLEEIRGMLGTLPDAPRMPEDVAARIDAALAAEALLDVVAYENEEPDESAESYGSDEGSGRETASVSRETSTARSAPAPRPADRPSGHAPSATGPGRRARVTRRRTGAAIGAVLTAAVIGTGVLLVQGGGGTSNVGRTPASASTSASSFAKANLESKVTELLHQGDVASLGTEGVTPKSSPKNPEIPKAAMAPPACVQRGTHRDDDPLGFKQGTYEGKAVYLLVLPHTSDPTHRVTAFIVDASCTAKDPSTAGELLYTHSYKRG</sequence>
<accession>A0AAU8IV98</accession>
<evidence type="ECO:0000313" key="5">
    <source>
        <dbReference type="EMBL" id="XCJ71978.1"/>
    </source>
</evidence>
<keyword evidence="1" id="KW-0805">Transcription regulation</keyword>
<keyword evidence="4" id="KW-0472">Membrane</keyword>
<evidence type="ECO:0000256" key="4">
    <source>
        <dbReference type="SAM" id="Phobius"/>
    </source>
</evidence>
<name>A0AAU8IV98_9ACTN</name>
<proteinExistence type="predicted"/>
<protein>
    <recommendedName>
        <fullName evidence="6">Zinc-finger domain-containing protein</fullName>
    </recommendedName>
</protein>
<feature type="transmembrane region" description="Helical" evidence="4">
    <location>
        <begin position="154"/>
        <end position="173"/>
    </location>
</feature>
<organism evidence="5">
    <name type="scientific">Streptomyces tabacisoli</name>
    <dbReference type="NCBI Taxonomy" id="3156398"/>
    <lineage>
        <taxon>Bacteria</taxon>
        <taxon>Bacillati</taxon>
        <taxon>Actinomycetota</taxon>
        <taxon>Actinomycetes</taxon>
        <taxon>Kitasatosporales</taxon>
        <taxon>Streptomycetaceae</taxon>
        <taxon>Streptomyces</taxon>
    </lineage>
</organism>
<feature type="region of interest" description="Disordered" evidence="3">
    <location>
        <begin position="90"/>
        <end position="149"/>
    </location>
</feature>
<evidence type="ECO:0000256" key="2">
    <source>
        <dbReference type="ARBA" id="ARBA00023163"/>
    </source>
</evidence>
<evidence type="ECO:0000256" key="3">
    <source>
        <dbReference type="SAM" id="MobiDB-lite"/>
    </source>
</evidence>
<dbReference type="AlphaFoldDB" id="A0AAU8IV98"/>
<gene>
    <name evidence="5" type="ORF">ABII15_19260</name>
</gene>
<dbReference type="KEGG" id="stac:ABII15_19260"/>
<keyword evidence="4" id="KW-0812">Transmembrane</keyword>
<evidence type="ECO:0008006" key="6">
    <source>
        <dbReference type="Google" id="ProtNLM"/>
    </source>
</evidence>
<evidence type="ECO:0000256" key="1">
    <source>
        <dbReference type="ARBA" id="ARBA00023015"/>
    </source>
</evidence>
<keyword evidence="4" id="KW-1133">Transmembrane helix</keyword>
<keyword evidence="2" id="KW-0804">Transcription</keyword>
<feature type="region of interest" description="Disordered" evidence="3">
    <location>
        <begin position="217"/>
        <end position="236"/>
    </location>
</feature>
<dbReference type="RefSeq" id="WP_353943570.1">
    <property type="nucleotide sequence ID" value="NZ_CP159534.1"/>
</dbReference>
<reference evidence="5" key="1">
    <citation type="submission" date="2024-06" db="EMBL/GenBank/DDBJ databases">
        <title>Streptomyces sp. strain HUAS MG91 genome sequences.</title>
        <authorList>
            <person name="Mo P."/>
        </authorList>
    </citation>
    <scope>NUCLEOTIDE SEQUENCE</scope>
    <source>
        <strain evidence="5">HUAS MG91</strain>
    </source>
</reference>
<dbReference type="EMBL" id="CP159534">
    <property type="protein sequence ID" value="XCJ71978.1"/>
    <property type="molecule type" value="Genomic_DNA"/>
</dbReference>